<dbReference type="Proteomes" id="UP000830116">
    <property type="component" value="Chromosome"/>
</dbReference>
<feature type="compositionally biased region" description="Basic and acidic residues" evidence="1">
    <location>
        <begin position="102"/>
        <end position="111"/>
    </location>
</feature>
<gene>
    <name evidence="3" type="ORF">MNR06_14440</name>
</gene>
<sequence length="518" mass="54590">MKSLFFFFVLFGFNYTASAYDAAACANYCTKKLGDVPDSQLADCMDTCPDDIAYGNMGDLPGPMGNSSGEGAEFVPTPPGKDIEIKCEEVCPGDKCPTRCHDKYPPPKKQEPGTGTGSDDSSAHSEVIDTKPCEEDFSPVIEACESAVNDTSASCDENSSSLSKVSDLVSQAAVYIGQKSASSVNESCSKMATLSKGVSAGLMLYRQTCNSGIKNCVATCSVTRIVPMCGDQKSLAAQTAARKALNQNRNTCSGFTGKMNDAQAAAQNYSQITMNSQDCASLTAGAGTGPTELCMKNPDYPGCGSSAQEKMDCTHPSMANNKVCVCRGNPNHSMCRSSAASNSLDANSELANRQPKSSKNNLDLSDMDQLKHRDHVGVPDDPAADGKQGSDPSLSSKLGAAAANKKLKSRKNISDRSVLGGFYGGSAAAKPNTAEPVVAIESAKKTIATDEPSEEMTEKEKIALEELRKFLPGQVNAPARGLAGTTEKVGEDGITGPHSNIWEKVKNRYESVKSTLLP</sequence>
<keyword evidence="2" id="KW-0732">Signal</keyword>
<keyword evidence="4" id="KW-1185">Reference proteome</keyword>
<dbReference type="RefSeq" id="WP_243537079.1">
    <property type="nucleotide sequence ID" value="NZ_CP093442.1"/>
</dbReference>
<evidence type="ECO:0000256" key="2">
    <source>
        <dbReference type="SAM" id="SignalP"/>
    </source>
</evidence>
<name>A0ABY4C7I1_9BACT</name>
<evidence type="ECO:0000313" key="3">
    <source>
        <dbReference type="EMBL" id="UOF00897.1"/>
    </source>
</evidence>
<accession>A0ABY4C7I1</accession>
<organism evidence="3 4">
    <name type="scientific">Bdellovibrio reynosensis</name>
    <dbReference type="NCBI Taxonomy" id="2835041"/>
    <lineage>
        <taxon>Bacteria</taxon>
        <taxon>Pseudomonadati</taxon>
        <taxon>Bdellovibrionota</taxon>
        <taxon>Bdellovibrionia</taxon>
        <taxon>Bdellovibrionales</taxon>
        <taxon>Pseudobdellovibrionaceae</taxon>
        <taxon>Bdellovibrio</taxon>
    </lineage>
</organism>
<reference evidence="3" key="1">
    <citation type="submission" date="2022-03" db="EMBL/GenBank/DDBJ databases">
        <title>Genome Identification and Characterization of new species Bdellovibrio reynosense LBG001 sp. nov. from a Mexico soil sample.</title>
        <authorList>
            <person name="Camilli A."/>
            <person name="Ajao Y."/>
            <person name="Guo X."/>
        </authorList>
    </citation>
    <scope>NUCLEOTIDE SEQUENCE</scope>
    <source>
        <strain evidence="3">LBG001</strain>
    </source>
</reference>
<feature type="region of interest" description="Disordered" evidence="1">
    <location>
        <begin position="373"/>
        <end position="396"/>
    </location>
</feature>
<evidence type="ECO:0000313" key="4">
    <source>
        <dbReference type="Proteomes" id="UP000830116"/>
    </source>
</evidence>
<dbReference type="EMBL" id="CP093442">
    <property type="protein sequence ID" value="UOF00897.1"/>
    <property type="molecule type" value="Genomic_DNA"/>
</dbReference>
<evidence type="ECO:0000256" key="1">
    <source>
        <dbReference type="SAM" id="MobiDB-lite"/>
    </source>
</evidence>
<feature type="region of interest" description="Disordered" evidence="1">
    <location>
        <begin position="102"/>
        <end position="127"/>
    </location>
</feature>
<protein>
    <submittedName>
        <fullName evidence="3">Uncharacterized protein</fullName>
    </submittedName>
</protein>
<proteinExistence type="predicted"/>
<feature type="chain" id="PRO_5046367968" evidence="2">
    <location>
        <begin position="20"/>
        <end position="518"/>
    </location>
</feature>
<feature type="region of interest" description="Disordered" evidence="1">
    <location>
        <begin position="59"/>
        <end position="78"/>
    </location>
</feature>
<feature type="signal peptide" evidence="2">
    <location>
        <begin position="1"/>
        <end position="19"/>
    </location>
</feature>